<dbReference type="EC" id="3.4.21.102" evidence="8"/>
<keyword evidence="6" id="KW-0472">Membrane</keyword>
<dbReference type="SMART" id="SM00228">
    <property type="entry name" value="PDZ"/>
    <property type="match status" value="1"/>
</dbReference>
<dbReference type="CDD" id="cd06782">
    <property type="entry name" value="cpPDZ_CPP-like"/>
    <property type="match status" value="1"/>
</dbReference>
<sequence>MGKKRIVYAVLAGSLVLNCMFVFAGCMGSWDFSSFFQAQDQGGQEESYETGVADAASHADEIAAKLGTIDEIINNYYLNESEIDEEAMIEGMYAGYVAGLGEAYTTYYTAEEYADLMESSSGEYSGIGVSVSQNVETGIITVVNPFENGPGYEAGIRKDDILYAVEGEEVTGEDINNVVAKIKGEEGTTVNLTVYRPSTGEYLDLTVERRVVQNPTVTYEMLENNIGYIQITEFDKVTVEQMNAAIDDLSGQGMKGLIFDVRDNPGGRLDSVCSMLDRILPEGDLIVYTMDKDGNREDHYAQDADTLDIPMIVLVNGNSASASEIFTAALQDYGKATIMGTTTFGKGIVQVILPLDDGSAVKVTQSQYYTPNGVCIHGEGVTPDIEVELETGSEAATDGGTAADSETAAEDENDIDNQLQAAIDQMKTMIQ</sequence>
<accession>A0A7W8M3S4</accession>
<organism evidence="8 9">
    <name type="scientific">Catenibacillus scindens</name>
    <dbReference type="NCBI Taxonomy" id="673271"/>
    <lineage>
        <taxon>Bacteria</taxon>
        <taxon>Bacillati</taxon>
        <taxon>Bacillota</taxon>
        <taxon>Clostridia</taxon>
        <taxon>Lachnospirales</taxon>
        <taxon>Lachnospiraceae</taxon>
        <taxon>Catenibacillus</taxon>
    </lineage>
</organism>
<dbReference type="AlphaFoldDB" id="A0A7W8M3S4"/>
<dbReference type="RefSeq" id="WP_183771066.1">
    <property type="nucleotide sequence ID" value="NZ_JACHFW010000001.1"/>
</dbReference>
<dbReference type="EMBL" id="JACHFW010000001">
    <property type="protein sequence ID" value="MBB5263393.1"/>
    <property type="molecule type" value="Genomic_DNA"/>
</dbReference>
<dbReference type="PANTHER" id="PTHR32060">
    <property type="entry name" value="TAIL-SPECIFIC PROTEASE"/>
    <property type="match status" value="1"/>
</dbReference>
<dbReference type="PROSITE" id="PS51257">
    <property type="entry name" value="PROKAR_LIPOPROTEIN"/>
    <property type="match status" value="1"/>
</dbReference>
<evidence type="ECO:0000256" key="2">
    <source>
        <dbReference type="ARBA" id="ARBA00022670"/>
    </source>
</evidence>
<dbReference type="InterPro" id="IPR029045">
    <property type="entry name" value="ClpP/crotonase-like_dom_sf"/>
</dbReference>
<dbReference type="GO" id="GO:0030288">
    <property type="term" value="C:outer membrane-bounded periplasmic space"/>
    <property type="evidence" value="ECO:0007669"/>
    <property type="project" value="TreeGrafter"/>
</dbReference>
<evidence type="ECO:0000313" key="8">
    <source>
        <dbReference type="EMBL" id="MBB5263393.1"/>
    </source>
</evidence>
<evidence type="ECO:0000313" key="9">
    <source>
        <dbReference type="Proteomes" id="UP000543642"/>
    </source>
</evidence>
<name>A0A7W8M3S4_9FIRM</name>
<keyword evidence="6" id="KW-0812">Transmembrane</keyword>
<keyword evidence="4 5" id="KW-0720">Serine protease</keyword>
<dbReference type="InterPro" id="IPR001478">
    <property type="entry name" value="PDZ"/>
</dbReference>
<dbReference type="SUPFAM" id="SSF52096">
    <property type="entry name" value="ClpP/crotonase"/>
    <property type="match status" value="1"/>
</dbReference>
<comment type="similarity">
    <text evidence="1 5">Belongs to the peptidase S41A family.</text>
</comment>
<evidence type="ECO:0000256" key="4">
    <source>
        <dbReference type="ARBA" id="ARBA00022825"/>
    </source>
</evidence>
<dbReference type="NCBIfam" id="TIGR00225">
    <property type="entry name" value="prc"/>
    <property type="match status" value="1"/>
</dbReference>
<protein>
    <submittedName>
        <fullName evidence="8">Carboxyl-terminal processing protease</fullName>
        <ecNumber evidence="8">3.4.21.102</ecNumber>
    </submittedName>
</protein>
<reference evidence="8 9" key="1">
    <citation type="submission" date="2020-08" db="EMBL/GenBank/DDBJ databases">
        <title>Genomic Encyclopedia of Type Strains, Phase IV (KMG-IV): sequencing the most valuable type-strain genomes for metagenomic binning, comparative biology and taxonomic classification.</title>
        <authorList>
            <person name="Goeker M."/>
        </authorList>
    </citation>
    <scope>NUCLEOTIDE SEQUENCE [LARGE SCALE GENOMIC DNA]</scope>
    <source>
        <strain evidence="8 9">DSM 106146</strain>
    </source>
</reference>
<keyword evidence="2 5" id="KW-0645">Protease</keyword>
<dbReference type="Proteomes" id="UP000543642">
    <property type="component" value="Unassembled WGS sequence"/>
</dbReference>
<dbReference type="GO" id="GO:0004252">
    <property type="term" value="F:serine-type endopeptidase activity"/>
    <property type="evidence" value="ECO:0007669"/>
    <property type="project" value="UniProtKB-EC"/>
</dbReference>
<keyword evidence="6" id="KW-1133">Transmembrane helix</keyword>
<feature type="transmembrane region" description="Helical" evidence="6">
    <location>
        <begin position="7"/>
        <end position="30"/>
    </location>
</feature>
<evidence type="ECO:0000256" key="6">
    <source>
        <dbReference type="SAM" id="Phobius"/>
    </source>
</evidence>
<dbReference type="Gene3D" id="3.90.226.10">
    <property type="entry name" value="2-enoyl-CoA Hydratase, Chain A, domain 1"/>
    <property type="match status" value="1"/>
</dbReference>
<evidence type="ECO:0000256" key="1">
    <source>
        <dbReference type="ARBA" id="ARBA00009179"/>
    </source>
</evidence>
<evidence type="ECO:0000256" key="5">
    <source>
        <dbReference type="RuleBase" id="RU004404"/>
    </source>
</evidence>
<comment type="caution">
    <text evidence="8">The sequence shown here is derived from an EMBL/GenBank/DDBJ whole genome shotgun (WGS) entry which is preliminary data.</text>
</comment>
<evidence type="ECO:0000259" key="7">
    <source>
        <dbReference type="PROSITE" id="PS50106"/>
    </source>
</evidence>
<dbReference type="SUPFAM" id="SSF50156">
    <property type="entry name" value="PDZ domain-like"/>
    <property type="match status" value="1"/>
</dbReference>
<dbReference type="InterPro" id="IPR036034">
    <property type="entry name" value="PDZ_sf"/>
</dbReference>
<proteinExistence type="inferred from homology"/>
<dbReference type="GO" id="GO:0006508">
    <property type="term" value="P:proteolysis"/>
    <property type="evidence" value="ECO:0007669"/>
    <property type="project" value="UniProtKB-KW"/>
</dbReference>
<gene>
    <name evidence="8" type="ORF">HNP82_000487</name>
</gene>
<dbReference type="InterPro" id="IPR041489">
    <property type="entry name" value="PDZ_6"/>
</dbReference>
<dbReference type="InterPro" id="IPR004447">
    <property type="entry name" value="Peptidase_S41A"/>
</dbReference>
<feature type="domain" description="PDZ" evidence="7">
    <location>
        <begin position="113"/>
        <end position="183"/>
    </location>
</feature>
<dbReference type="SMART" id="SM00245">
    <property type="entry name" value="TSPc"/>
    <property type="match status" value="1"/>
</dbReference>
<keyword evidence="3 5" id="KW-0378">Hydrolase</keyword>
<keyword evidence="9" id="KW-1185">Reference proteome</keyword>
<dbReference type="Pfam" id="PF03572">
    <property type="entry name" value="Peptidase_S41"/>
    <property type="match status" value="1"/>
</dbReference>
<dbReference type="CDD" id="cd07560">
    <property type="entry name" value="Peptidase_S41_CPP"/>
    <property type="match status" value="1"/>
</dbReference>
<dbReference type="Gene3D" id="2.30.42.10">
    <property type="match status" value="1"/>
</dbReference>
<evidence type="ECO:0000256" key="3">
    <source>
        <dbReference type="ARBA" id="ARBA00022801"/>
    </source>
</evidence>
<dbReference type="Gene3D" id="3.30.750.44">
    <property type="match status" value="1"/>
</dbReference>
<dbReference type="PROSITE" id="PS50106">
    <property type="entry name" value="PDZ"/>
    <property type="match status" value="1"/>
</dbReference>
<dbReference type="PANTHER" id="PTHR32060:SF30">
    <property type="entry name" value="CARBOXY-TERMINAL PROCESSING PROTEASE CTPA"/>
    <property type="match status" value="1"/>
</dbReference>
<dbReference type="GO" id="GO:0007165">
    <property type="term" value="P:signal transduction"/>
    <property type="evidence" value="ECO:0007669"/>
    <property type="project" value="TreeGrafter"/>
</dbReference>
<dbReference type="InterPro" id="IPR005151">
    <property type="entry name" value="Tail-specific_protease"/>
</dbReference>
<dbReference type="Pfam" id="PF17820">
    <property type="entry name" value="PDZ_6"/>
    <property type="match status" value="1"/>
</dbReference>